<proteinExistence type="predicted"/>
<evidence type="ECO:0000313" key="3">
    <source>
        <dbReference type="Proteomes" id="UP000297452"/>
    </source>
</evidence>
<dbReference type="AlphaFoldDB" id="A0A4Z1J618"/>
<name>A0A4Z1J618_9HELO</name>
<evidence type="ECO:0000256" key="1">
    <source>
        <dbReference type="SAM" id="MobiDB-lite"/>
    </source>
</evidence>
<feature type="compositionally biased region" description="Pro residues" evidence="1">
    <location>
        <begin position="160"/>
        <end position="181"/>
    </location>
</feature>
<reference evidence="2 3" key="1">
    <citation type="submission" date="2017-12" db="EMBL/GenBank/DDBJ databases">
        <title>Comparative genomics of Botrytis spp.</title>
        <authorList>
            <person name="Valero-Jimenez C.A."/>
            <person name="Tapia P."/>
            <person name="Veloso J."/>
            <person name="Silva-Moreno E."/>
            <person name="Staats M."/>
            <person name="Valdes J.H."/>
            <person name="Van Kan J.A.L."/>
        </authorList>
    </citation>
    <scope>NUCLEOTIDE SEQUENCE [LARGE SCALE GENOMIC DNA]</scope>
    <source>
        <strain evidence="2 3">MUCL2120</strain>
    </source>
</reference>
<dbReference type="EMBL" id="PQXJ01000016">
    <property type="protein sequence ID" value="TGO69031.1"/>
    <property type="molecule type" value="Genomic_DNA"/>
</dbReference>
<organism evidence="2 3">
    <name type="scientific">Botryotinia narcissicola</name>
    <dbReference type="NCBI Taxonomy" id="278944"/>
    <lineage>
        <taxon>Eukaryota</taxon>
        <taxon>Fungi</taxon>
        <taxon>Dikarya</taxon>
        <taxon>Ascomycota</taxon>
        <taxon>Pezizomycotina</taxon>
        <taxon>Leotiomycetes</taxon>
        <taxon>Helotiales</taxon>
        <taxon>Sclerotiniaceae</taxon>
        <taxon>Botryotinia</taxon>
    </lineage>
</organism>
<keyword evidence="3" id="KW-1185">Reference proteome</keyword>
<dbReference type="OrthoDB" id="10548870at2759"/>
<comment type="caution">
    <text evidence="2">The sequence shown here is derived from an EMBL/GenBank/DDBJ whole genome shotgun (WGS) entry which is preliminary data.</text>
</comment>
<accession>A0A4Z1J618</accession>
<sequence length="247" mass="26467">MAGARFSPDMEADNKIDSTFLATAPLRRFSIQKSSSIIVSSTTSISAHSWFSPVSSGLSSLSSTSNHPSTNSTTSVIETTTATYATSGSSSASSSSACPTLVARNDEDGDAALLAAMAYWESVFKNTNYLSLDDTISQAIQLANSTDGYDPDMPTTESPPTNPDPPPTNPSPPIIPDPCPPIPLKKRHRNTAEIFTIWTKKADVSAYSWIDLRNTRDQELDFIGNGDFKTRTGVLLSGCFNGSARRK</sequence>
<gene>
    <name evidence="2" type="ORF">BOTNAR_0016g00260</name>
</gene>
<feature type="region of interest" description="Disordered" evidence="1">
    <location>
        <begin position="145"/>
        <end position="181"/>
    </location>
</feature>
<evidence type="ECO:0000313" key="2">
    <source>
        <dbReference type="EMBL" id="TGO69031.1"/>
    </source>
</evidence>
<protein>
    <submittedName>
        <fullName evidence="2">Uncharacterized protein</fullName>
    </submittedName>
</protein>
<dbReference type="Proteomes" id="UP000297452">
    <property type="component" value="Unassembled WGS sequence"/>
</dbReference>